<dbReference type="SUPFAM" id="SSF50978">
    <property type="entry name" value="WD40 repeat-like"/>
    <property type="match status" value="1"/>
</dbReference>
<feature type="compositionally biased region" description="Low complexity" evidence="1">
    <location>
        <begin position="103"/>
        <end position="120"/>
    </location>
</feature>
<dbReference type="VEuPathDB" id="MicrosporidiaDB:TUBRATIS_12100"/>
<dbReference type="GO" id="GO:0006338">
    <property type="term" value="P:chromatin remodeling"/>
    <property type="evidence" value="ECO:0007669"/>
    <property type="project" value="TreeGrafter"/>
</dbReference>
<dbReference type="InterPro" id="IPR001680">
    <property type="entry name" value="WD40_rpt"/>
</dbReference>
<dbReference type="OrthoDB" id="2192933at2759"/>
<proteinExistence type="predicted"/>
<accession>A0A437AM65</accession>
<dbReference type="PANTHER" id="PTHR13831">
    <property type="entry name" value="MEMBER OF THE HIR1 FAMILY OF WD-REPEAT PROTEINS"/>
    <property type="match status" value="1"/>
</dbReference>
<dbReference type="InterPro" id="IPR031120">
    <property type="entry name" value="HIR1-like"/>
</dbReference>
<dbReference type="GO" id="GO:0000785">
    <property type="term" value="C:chromatin"/>
    <property type="evidence" value="ECO:0007669"/>
    <property type="project" value="TreeGrafter"/>
</dbReference>
<dbReference type="InterPro" id="IPR015943">
    <property type="entry name" value="WD40/YVTN_repeat-like_dom_sf"/>
</dbReference>
<reference evidence="2 3" key="1">
    <citation type="submission" date="2018-10" db="EMBL/GenBank/DDBJ databases">
        <title>Draft genome sequence of the microsporidian Tubulinosema ratisbonensis.</title>
        <authorList>
            <person name="Polonais V."/>
            <person name="Peyretaillade E."/>
            <person name="Niehus S."/>
            <person name="Wawrzyniak I."/>
            <person name="Franchet A."/>
            <person name="Gaspin C."/>
            <person name="Reichstadt M."/>
            <person name="Belser C."/>
            <person name="Labadie K."/>
            <person name="Delbac F."/>
            <person name="Ferrandon D."/>
        </authorList>
    </citation>
    <scope>NUCLEOTIDE SEQUENCE [LARGE SCALE GENOMIC DNA]</scope>
    <source>
        <strain evidence="2 3">Franzen</strain>
    </source>
</reference>
<dbReference type="STRING" id="291195.A0A437AM65"/>
<comment type="caution">
    <text evidence="2">The sequence shown here is derived from an EMBL/GenBank/DDBJ whole genome shotgun (WGS) entry which is preliminary data.</text>
</comment>
<dbReference type="Gene3D" id="2.130.10.10">
    <property type="entry name" value="YVTN repeat-like/Quinoprotein amine dehydrogenase"/>
    <property type="match status" value="1"/>
</dbReference>
<sequence length="637" mass="74391">MKITNLPYQHGKKRPAPIFSLDYHKHLTTGGGDGIMIIWSDPPQFYPDNLSPILCVRYDESGEYLATGHDDGSILVYKRRKEEEKSEVIDLTKLIKYKRKDNNPNYNPNTNPSHNPNTNYNPNATTLTSSTEEYKLFKKIKIHKSNVTSLSFHNNKLISVSYLGLVVINEINSFDLVKVMKYDLIITGLLVNCESIIIKGNTKEMNISKDNRTKDIKNNITMFIYWDSIKEYNNKEIREYFFDRMSMTSDNKFIAIGNSNSISNEDSINIYYNNNIINLIGHVAPSEVVSFNPNIFTINTNSKNNSNISKTNDNNITKTNNDKILDNNISNNLYDNSSNFYEELTNQLNEEKVKNISFKNVWDDSFTDKYYLLAISSQDRSLSLWSSLTDKPFLLLKGLSDSPVLDMKWNNSDLYLCTYSGKVILLSFDELFIKEKKIKKECNSECITNRNIIKDMSNINNRDDINLKNDNIIKNDIIKDESTIIKDDNIINNSNILKDNNVKNESIINNRNNEKINFELIYDKKNYKIFYKENTVKILKKNKNYLTFLTNKINNVKKYKNNLLLLSDRIFYLVKLKEKKILKDTLFSGKIFLKNGLMIIRNKVKYVYDENMCIFREIEKNDYQFMSVKEILRRKKK</sequence>
<name>A0A437AM65_9MICR</name>
<feature type="region of interest" description="Disordered" evidence="1">
    <location>
        <begin position="99"/>
        <end position="120"/>
    </location>
</feature>
<keyword evidence="3" id="KW-1185">Reference proteome</keyword>
<dbReference type="Proteomes" id="UP000282876">
    <property type="component" value="Unassembled WGS sequence"/>
</dbReference>
<dbReference type="GO" id="GO:0031491">
    <property type="term" value="F:nucleosome binding"/>
    <property type="evidence" value="ECO:0007669"/>
    <property type="project" value="TreeGrafter"/>
</dbReference>
<dbReference type="GO" id="GO:0006351">
    <property type="term" value="P:DNA-templated transcription"/>
    <property type="evidence" value="ECO:0007669"/>
    <property type="project" value="InterPro"/>
</dbReference>
<dbReference type="SMART" id="SM00320">
    <property type="entry name" value="WD40"/>
    <property type="match status" value="5"/>
</dbReference>
<evidence type="ECO:0000313" key="2">
    <source>
        <dbReference type="EMBL" id="RVD92293.1"/>
    </source>
</evidence>
<evidence type="ECO:0000313" key="3">
    <source>
        <dbReference type="Proteomes" id="UP000282876"/>
    </source>
</evidence>
<dbReference type="AlphaFoldDB" id="A0A437AM65"/>
<organism evidence="2 3">
    <name type="scientific">Tubulinosema ratisbonensis</name>
    <dbReference type="NCBI Taxonomy" id="291195"/>
    <lineage>
        <taxon>Eukaryota</taxon>
        <taxon>Fungi</taxon>
        <taxon>Fungi incertae sedis</taxon>
        <taxon>Microsporidia</taxon>
        <taxon>Tubulinosematoidea</taxon>
        <taxon>Tubulinosematidae</taxon>
        <taxon>Tubulinosema</taxon>
    </lineage>
</organism>
<dbReference type="GO" id="GO:0000417">
    <property type="term" value="C:HIR complex"/>
    <property type="evidence" value="ECO:0007669"/>
    <property type="project" value="TreeGrafter"/>
</dbReference>
<protein>
    <submittedName>
        <fullName evidence="2">Histone transcription regulator</fullName>
    </submittedName>
</protein>
<dbReference type="GO" id="GO:0005634">
    <property type="term" value="C:nucleus"/>
    <property type="evidence" value="ECO:0007669"/>
    <property type="project" value="InterPro"/>
</dbReference>
<gene>
    <name evidence="2" type="ORF">TUBRATIS_12100</name>
</gene>
<dbReference type="PANTHER" id="PTHR13831:SF0">
    <property type="entry name" value="PROTEIN HIRA"/>
    <property type="match status" value="1"/>
</dbReference>
<dbReference type="EMBL" id="RCSS01000255">
    <property type="protein sequence ID" value="RVD92293.1"/>
    <property type="molecule type" value="Genomic_DNA"/>
</dbReference>
<dbReference type="Pfam" id="PF00400">
    <property type="entry name" value="WD40"/>
    <property type="match status" value="1"/>
</dbReference>
<dbReference type="InterPro" id="IPR036322">
    <property type="entry name" value="WD40_repeat_dom_sf"/>
</dbReference>
<evidence type="ECO:0000256" key="1">
    <source>
        <dbReference type="SAM" id="MobiDB-lite"/>
    </source>
</evidence>